<dbReference type="HOGENOM" id="CLU_088419_0_0_0"/>
<keyword evidence="3" id="KW-0378">Hydrolase</keyword>
<dbReference type="Gene3D" id="1.20.120.680">
    <property type="entry name" value="Formiminotetrahydrofolate cyclodeaminase monomer, up-and-down helical bundle"/>
    <property type="match status" value="1"/>
</dbReference>
<dbReference type="PATRIC" id="fig|937777.3.peg.1023"/>
<keyword evidence="4" id="KW-1185">Reference proteome</keyword>
<dbReference type="AlphaFoldDB" id="K9ZZG2"/>
<proteinExistence type="predicted"/>
<dbReference type="eggNOG" id="COG3404">
    <property type="taxonomic scope" value="Bacteria"/>
</dbReference>
<dbReference type="EMBL" id="CP003382">
    <property type="protein sequence ID" value="AFZ66584.1"/>
    <property type="molecule type" value="Genomic_DNA"/>
</dbReference>
<evidence type="ECO:0000256" key="1">
    <source>
        <dbReference type="SAM" id="Phobius"/>
    </source>
</evidence>
<gene>
    <name evidence="3" type="ordered locus">Deipe_1020</name>
</gene>
<dbReference type="STRING" id="937777.Deipe_1020"/>
<evidence type="ECO:0000313" key="3">
    <source>
        <dbReference type="EMBL" id="AFZ66584.1"/>
    </source>
</evidence>
<evidence type="ECO:0000313" key="4">
    <source>
        <dbReference type="Proteomes" id="UP000010467"/>
    </source>
</evidence>
<keyword evidence="1" id="KW-1133">Transmembrane helix</keyword>
<dbReference type="GO" id="GO:0016787">
    <property type="term" value="F:hydrolase activity"/>
    <property type="evidence" value="ECO:0007669"/>
    <property type="project" value="UniProtKB-KW"/>
</dbReference>
<dbReference type="InterPro" id="IPR007044">
    <property type="entry name" value="Cyclodeamin/CycHdrlase"/>
</dbReference>
<keyword evidence="1" id="KW-0812">Transmembrane</keyword>
<dbReference type="SUPFAM" id="SSF101262">
    <property type="entry name" value="Methenyltetrahydrofolate cyclohydrolase-like"/>
    <property type="match status" value="1"/>
</dbReference>
<dbReference type="Proteomes" id="UP000010467">
    <property type="component" value="Chromosome"/>
</dbReference>
<feature type="domain" description="Cyclodeaminase/cyclohydrolase" evidence="2">
    <location>
        <begin position="6"/>
        <end position="173"/>
    </location>
</feature>
<name>K9ZZG2_DEIPD</name>
<accession>K9ZZG2</accession>
<evidence type="ECO:0000259" key="2">
    <source>
        <dbReference type="Pfam" id="PF04961"/>
    </source>
</evidence>
<protein>
    <submittedName>
        <fullName evidence="3">Methenyl tetrahydrofolate cyclohydrolase</fullName>
    </submittedName>
</protein>
<dbReference type="Pfam" id="PF04961">
    <property type="entry name" value="FTCD_C"/>
    <property type="match status" value="1"/>
</dbReference>
<dbReference type="InterPro" id="IPR036178">
    <property type="entry name" value="Formintransfe-cycloase-like_sf"/>
</dbReference>
<keyword evidence="1" id="KW-0472">Membrane</keyword>
<organism evidence="3 4">
    <name type="scientific">Deinococcus peraridilitoris (strain DSM 19664 / LMG 22246 / CIP 109416 / KR-200)</name>
    <dbReference type="NCBI Taxonomy" id="937777"/>
    <lineage>
        <taxon>Bacteria</taxon>
        <taxon>Thermotogati</taxon>
        <taxon>Deinococcota</taxon>
        <taxon>Deinococci</taxon>
        <taxon>Deinococcales</taxon>
        <taxon>Deinococcaceae</taxon>
        <taxon>Deinococcus</taxon>
    </lineage>
</organism>
<dbReference type="KEGG" id="dpd:Deipe_1020"/>
<reference evidence="4" key="1">
    <citation type="submission" date="2012-03" db="EMBL/GenBank/DDBJ databases">
        <title>Complete sequence of chromosome of Deinococcus peraridilitoris DSM 19664.</title>
        <authorList>
            <person name="Lucas S."/>
            <person name="Copeland A."/>
            <person name="Lapidus A."/>
            <person name="Glavina del Rio T."/>
            <person name="Dalin E."/>
            <person name="Tice H."/>
            <person name="Bruce D."/>
            <person name="Goodwin L."/>
            <person name="Pitluck S."/>
            <person name="Peters L."/>
            <person name="Mikhailova N."/>
            <person name="Lu M."/>
            <person name="Kyrpides N."/>
            <person name="Mavromatis K."/>
            <person name="Ivanova N."/>
            <person name="Brettin T."/>
            <person name="Detter J.C."/>
            <person name="Han C."/>
            <person name="Larimer F."/>
            <person name="Land M."/>
            <person name="Hauser L."/>
            <person name="Markowitz V."/>
            <person name="Cheng J.-F."/>
            <person name="Hugenholtz P."/>
            <person name="Woyke T."/>
            <person name="Wu D."/>
            <person name="Pukall R."/>
            <person name="Steenblock K."/>
            <person name="Brambilla E."/>
            <person name="Klenk H.-P."/>
            <person name="Eisen J.A."/>
        </authorList>
    </citation>
    <scope>NUCLEOTIDE SEQUENCE [LARGE SCALE GENOMIC DNA]</scope>
    <source>
        <strain evidence="4">DSM 19664 / LMG 22246 / CIP 109416 / KR-200</strain>
    </source>
</reference>
<sequence>MWALSARELLSRTASHAPTPGGGSVAAISGALGLGLVIMALEVSLRRKNADAALPRVLDNARELLTLLARDADEDVAVFEQFMAALALPKSSEAEQHRRAALREAALAASRSPLAAAGRLVTALELAEQSAPLVARSIVSDVGAGAALLGGALRATLLSVDINLGQVDEDQRRALAGAREALAVRAQALEQVVAQRVQSRLT</sequence>
<feature type="transmembrane region" description="Helical" evidence="1">
    <location>
        <begin position="20"/>
        <end position="41"/>
    </location>
</feature>